<dbReference type="GO" id="GO:0016832">
    <property type="term" value="F:aldehyde-lyase activity"/>
    <property type="evidence" value="ECO:0007669"/>
    <property type="project" value="InterPro"/>
</dbReference>
<dbReference type="SUPFAM" id="SSF51569">
    <property type="entry name" value="Aldolase"/>
    <property type="match status" value="1"/>
</dbReference>
<dbReference type="PATRIC" id="fig|1618642.3.peg.370"/>
<dbReference type="PIRSF" id="PIRSF001359">
    <property type="entry name" value="F_bP_aldolase_II"/>
    <property type="match status" value="1"/>
</dbReference>
<dbReference type="CDD" id="cd00947">
    <property type="entry name" value="TBP_aldolase_IIB"/>
    <property type="match status" value="1"/>
</dbReference>
<feature type="binding site" evidence="3">
    <location>
        <position position="135"/>
    </location>
    <ligand>
        <name>Zn(2+)</name>
        <dbReference type="ChEBI" id="CHEBI:29105"/>
        <label>2</label>
    </ligand>
</feature>
<evidence type="ECO:0000256" key="3">
    <source>
        <dbReference type="PIRSR" id="PIRSR001359-3"/>
    </source>
</evidence>
<evidence type="ECO:0000256" key="1">
    <source>
        <dbReference type="PIRSR" id="PIRSR001359-1"/>
    </source>
</evidence>
<dbReference type="GO" id="GO:0008270">
    <property type="term" value="F:zinc ion binding"/>
    <property type="evidence" value="ECO:0007669"/>
    <property type="project" value="InterPro"/>
</dbReference>
<feature type="binding site" evidence="3">
    <location>
        <position position="84"/>
    </location>
    <ligand>
        <name>Zn(2+)</name>
        <dbReference type="ChEBI" id="CHEBI:29105"/>
        <label>1</label>
        <note>catalytic</note>
    </ligand>
</feature>
<sequence length="292" mass="30849">MLVHIKDLVKDAAKHGYAIGAFNVHNLETILGVARAAVKAKSPAIIQVSEGAIKYMGRKPVNHLVSTVAKNLAPDVQIALHLDHGSSFESVLACMDAGFSSVQIDASSMPIDENIELTKKIVDIAHKRGVWVQGEVGSMIGGHGKVGGRITGVPLAVPAEVVAFVKATKVDSIAAAVGSAHGAFTNEDVHLDLVKAITEKIKTPLVLHGGSGVPDKVIAKAIKNGVRIINIGTDIKVAFSDTLKDTCKKNKKETDPRVLLTPSIEAVEAIVLNKMKLFGSFGRSVDIKAKKL</sequence>
<accession>A0A0G0T5K4</accession>
<dbReference type="Proteomes" id="UP000034137">
    <property type="component" value="Unassembled WGS sequence"/>
</dbReference>
<feature type="binding site" evidence="3">
    <location>
        <position position="105"/>
    </location>
    <ligand>
        <name>Zn(2+)</name>
        <dbReference type="ChEBI" id="CHEBI:29105"/>
        <label>2</label>
    </ligand>
</feature>
<dbReference type="InterPro" id="IPR013785">
    <property type="entry name" value="Aldolase_TIM"/>
</dbReference>
<comment type="cofactor">
    <cofactor evidence="3">
        <name>Zn(2+)</name>
        <dbReference type="ChEBI" id="CHEBI:29105"/>
    </cofactor>
    <text evidence="3">Binds 2 Zn(2+) ions per subunit. One is catalytic and the other provides a structural contribution.</text>
</comment>
<reference evidence="4 5" key="1">
    <citation type="journal article" date="2015" name="Nature">
        <title>rRNA introns, odd ribosomes, and small enigmatic genomes across a large radiation of phyla.</title>
        <authorList>
            <person name="Brown C.T."/>
            <person name="Hug L.A."/>
            <person name="Thomas B.C."/>
            <person name="Sharon I."/>
            <person name="Castelle C.J."/>
            <person name="Singh A."/>
            <person name="Wilkins M.J."/>
            <person name="Williams K.H."/>
            <person name="Banfield J.F."/>
        </authorList>
    </citation>
    <scope>NUCLEOTIDE SEQUENCE [LARGE SCALE GENOMIC DNA]</scope>
</reference>
<feature type="binding site" evidence="3">
    <location>
        <position position="181"/>
    </location>
    <ligand>
        <name>Zn(2+)</name>
        <dbReference type="ChEBI" id="CHEBI:29105"/>
        <label>1</label>
        <note>catalytic</note>
    </ligand>
</feature>
<feature type="binding site" evidence="2">
    <location>
        <position position="182"/>
    </location>
    <ligand>
        <name>dihydroxyacetone phosphate</name>
        <dbReference type="ChEBI" id="CHEBI:57642"/>
    </ligand>
</feature>
<feature type="binding site" evidence="3">
    <location>
        <position position="208"/>
    </location>
    <ligand>
        <name>Zn(2+)</name>
        <dbReference type="ChEBI" id="CHEBI:29105"/>
        <label>1</label>
        <note>catalytic</note>
    </ligand>
</feature>
<evidence type="ECO:0000313" key="5">
    <source>
        <dbReference type="Proteomes" id="UP000034137"/>
    </source>
</evidence>
<dbReference type="Pfam" id="PF01116">
    <property type="entry name" value="F_bP_aldolase"/>
    <property type="match status" value="1"/>
</dbReference>
<dbReference type="InterPro" id="IPR050246">
    <property type="entry name" value="Class_II_FBP_aldolase"/>
</dbReference>
<keyword evidence="3" id="KW-0479">Metal-binding</keyword>
<dbReference type="Gene3D" id="3.20.20.70">
    <property type="entry name" value="Aldolase class I"/>
    <property type="match status" value="1"/>
</dbReference>
<dbReference type="NCBIfam" id="TIGR00167">
    <property type="entry name" value="cbbA"/>
    <property type="match status" value="1"/>
</dbReference>
<organism evidence="4 5">
    <name type="scientific">Candidatus Falkowbacteria bacterium GW2011_GWF2_39_8</name>
    <dbReference type="NCBI Taxonomy" id="1618642"/>
    <lineage>
        <taxon>Bacteria</taxon>
        <taxon>Candidatus Falkowiibacteriota</taxon>
    </lineage>
</organism>
<feature type="binding site" evidence="2">
    <location>
        <begin position="209"/>
        <end position="211"/>
    </location>
    <ligand>
        <name>dihydroxyacetone phosphate</name>
        <dbReference type="ChEBI" id="CHEBI:57642"/>
    </ligand>
</feature>
<protein>
    <submittedName>
        <fullName evidence="4">Fructose-1,6-bisphosphate aldolase, class II</fullName>
    </submittedName>
</protein>
<dbReference type="InterPro" id="IPR000771">
    <property type="entry name" value="FBA_II"/>
</dbReference>
<proteinExistence type="predicted"/>
<dbReference type="PANTHER" id="PTHR30304">
    <property type="entry name" value="D-TAGATOSE-1,6-BISPHOSPHATE ALDOLASE"/>
    <property type="match status" value="1"/>
</dbReference>
<feature type="binding site" evidence="2">
    <location>
        <begin position="230"/>
        <end position="233"/>
    </location>
    <ligand>
        <name>dihydroxyacetone phosphate</name>
        <dbReference type="ChEBI" id="CHEBI:57642"/>
    </ligand>
</feature>
<dbReference type="PANTHER" id="PTHR30304:SF0">
    <property type="entry name" value="D-TAGATOSE-1,6-BISPHOSPHATE ALDOLASE SUBUNIT GATY-RELATED"/>
    <property type="match status" value="1"/>
</dbReference>
<keyword evidence="3" id="KW-0862">Zinc</keyword>
<evidence type="ECO:0000313" key="4">
    <source>
        <dbReference type="EMBL" id="KKR33092.1"/>
    </source>
</evidence>
<evidence type="ECO:0000256" key="2">
    <source>
        <dbReference type="PIRSR" id="PIRSR001359-2"/>
    </source>
</evidence>
<dbReference type="GO" id="GO:0005975">
    <property type="term" value="P:carbohydrate metabolic process"/>
    <property type="evidence" value="ECO:0007669"/>
    <property type="project" value="InterPro"/>
</dbReference>
<comment type="caution">
    <text evidence="4">The sequence shown here is derived from an EMBL/GenBank/DDBJ whole genome shotgun (WGS) entry which is preliminary data.</text>
</comment>
<feature type="active site" description="Proton donor" evidence="1">
    <location>
        <position position="83"/>
    </location>
</feature>
<name>A0A0G0T5K4_9BACT</name>
<dbReference type="EMBL" id="LBXO01000015">
    <property type="protein sequence ID" value="KKR33092.1"/>
    <property type="molecule type" value="Genomic_DNA"/>
</dbReference>
<dbReference type="AlphaFoldDB" id="A0A0G0T5K4"/>
<gene>
    <name evidence="4" type="ORF">UT64_C0015G0004</name>
</gene>